<feature type="transmembrane region" description="Helical" evidence="1">
    <location>
        <begin position="12"/>
        <end position="35"/>
    </location>
</feature>
<name>A0ABR7NCP8_9FIRM</name>
<dbReference type="InterPro" id="IPR023804">
    <property type="entry name" value="DUF3792_TM"/>
</dbReference>
<gene>
    <name evidence="2" type="ORF">H8716_10435</name>
</gene>
<evidence type="ECO:0000256" key="1">
    <source>
        <dbReference type="SAM" id="Phobius"/>
    </source>
</evidence>
<evidence type="ECO:0000313" key="2">
    <source>
        <dbReference type="EMBL" id="MBC8573493.1"/>
    </source>
</evidence>
<feature type="transmembrane region" description="Helical" evidence="1">
    <location>
        <begin position="100"/>
        <end position="118"/>
    </location>
</feature>
<feature type="transmembrane region" description="Helical" evidence="1">
    <location>
        <begin position="70"/>
        <end position="94"/>
    </location>
</feature>
<keyword evidence="1" id="KW-0812">Transmembrane</keyword>
<feature type="transmembrane region" description="Helical" evidence="1">
    <location>
        <begin position="41"/>
        <end position="61"/>
    </location>
</feature>
<evidence type="ECO:0000313" key="3">
    <source>
        <dbReference type="Proteomes" id="UP000657421"/>
    </source>
</evidence>
<keyword evidence="1" id="KW-1133">Transmembrane helix</keyword>
<protein>
    <submittedName>
        <fullName evidence="2">TIGR04086 family membrane protein</fullName>
    </submittedName>
</protein>
<dbReference type="Pfam" id="PF12670">
    <property type="entry name" value="DUF3792"/>
    <property type="match status" value="1"/>
</dbReference>
<keyword evidence="1" id="KW-0472">Membrane</keyword>
<dbReference type="RefSeq" id="WP_249308752.1">
    <property type="nucleotide sequence ID" value="NZ_JACRSZ010000010.1"/>
</dbReference>
<dbReference type="EMBL" id="JACRSZ010000010">
    <property type="protein sequence ID" value="MBC8573493.1"/>
    <property type="molecule type" value="Genomic_DNA"/>
</dbReference>
<organism evidence="2 3">
    <name type="scientific">Jingyaoa shaoxingensis</name>
    <dbReference type="NCBI Taxonomy" id="2763671"/>
    <lineage>
        <taxon>Bacteria</taxon>
        <taxon>Bacillati</taxon>
        <taxon>Bacillota</taxon>
        <taxon>Clostridia</taxon>
        <taxon>Lachnospirales</taxon>
        <taxon>Lachnospiraceae</taxon>
        <taxon>Jingyaoa</taxon>
    </lineage>
</organism>
<dbReference type="NCBIfam" id="TIGR04086">
    <property type="entry name" value="TIGR04086_membr"/>
    <property type="match status" value="1"/>
</dbReference>
<dbReference type="Proteomes" id="UP000657421">
    <property type="component" value="Unassembled WGS sequence"/>
</dbReference>
<proteinExistence type="predicted"/>
<comment type="caution">
    <text evidence="2">The sequence shown here is derived from an EMBL/GenBank/DDBJ whole genome shotgun (WGS) entry which is preliminary data.</text>
</comment>
<reference evidence="2 3" key="1">
    <citation type="submission" date="2020-08" db="EMBL/GenBank/DDBJ databases">
        <title>Genome public.</title>
        <authorList>
            <person name="Liu C."/>
            <person name="Sun Q."/>
        </authorList>
    </citation>
    <scope>NUCLEOTIDE SEQUENCE [LARGE SCALE GENOMIC DNA]</scope>
    <source>
        <strain evidence="2 3">NSJ-46</strain>
    </source>
</reference>
<sequence>MKVRTELRIIIKSLLLAYAITGGALLLVAFLLFQMEPEESMVLAGIQVIYVLGSFVCGFVAGKGIRKKRLLWGMAAGVCYYLFLLLASVCSGGIQSGPGQLLMTFALCLGGGMLGGILS</sequence>
<keyword evidence="3" id="KW-1185">Reference proteome</keyword>
<accession>A0ABR7NCP8</accession>